<dbReference type="EMBL" id="PFET01000005">
    <property type="protein sequence ID" value="PJE76099.1"/>
    <property type="molecule type" value="Genomic_DNA"/>
</dbReference>
<reference evidence="1 2" key="1">
    <citation type="submission" date="2017-09" db="EMBL/GenBank/DDBJ databases">
        <title>Depth-based differentiation of microbial function through sediment-hosted aquifers and enrichment of novel symbionts in the deep terrestrial subsurface.</title>
        <authorList>
            <person name="Probst A.J."/>
            <person name="Ladd B."/>
            <person name="Jarett J.K."/>
            <person name="Geller-Mcgrath D.E."/>
            <person name="Sieber C.M."/>
            <person name="Emerson J.B."/>
            <person name="Anantharaman K."/>
            <person name="Thomas B.C."/>
            <person name="Malmstrom R."/>
            <person name="Stieglmeier M."/>
            <person name="Klingl A."/>
            <person name="Woyke T."/>
            <person name="Ryan C.M."/>
            <person name="Banfield J.F."/>
        </authorList>
    </citation>
    <scope>NUCLEOTIDE SEQUENCE [LARGE SCALE GENOMIC DNA]</scope>
    <source>
        <strain evidence="1">CG10_big_fil_rev_8_21_14_0_10_48_11</strain>
    </source>
</reference>
<organism evidence="1 2">
    <name type="scientific">Candidatus Uhrbacteria bacterium CG10_big_fil_rev_8_21_14_0_10_48_11</name>
    <dbReference type="NCBI Taxonomy" id="1975037"/>
    <lineage>
        <taxon>Bacteria</taxon>
        <taxon>Candidatus Uhriibacteriota</taxon>
    </lineage>
</organism>
<dbReference type="InterPro" id="IPR045865">
    <property type="entry name" value="ACT-like_dom_sf"/>
</dbReference>
<gene>
    <name evidence="1" type="ORF">COV04_01040</name>
</gene>
<evidence type="ECO:0000313" key="1">
    <source>
        <dbReference type="EMBL" id="PJE76099.1"/>
    </source>
</evidence>
<comment type="caution">
    <text evidence="1">The sequence shown here is derived from an EMBL/GenBank/DDBJ whole genome shotgun (WGS) entry which is preliminary data.</text>
</comment>
<sequence length="81" mass="8865">MNVPSALYELLGIFATASPPYNLTLLHYDAVAGEFGDYVFWLDVAGNGEAPRLQECLDKIGRLRQVKEVFCLGSCPATTNL</sequence>
<dbReference type="AlphaFoldDB" id="A0A2M8LF93"/>
<dbReference type="Proteomes" id="UP000231152">
    <property type="component" value="Unassembled WGS sequence"/>
</dbReference>
<dbReference type="Gene3D" id="3.30.70.260">
    <property type="match status" value="1"/>
</dbReference>
<evidence type="ECO:0000313" key="2">
    <source>
        <dbReference type="Proteomes" id="UP000231152"/>
    </source>
</evidence>
<dbReference type="SUPFAM" id="SSF55021">
    <property type="entry name" value="ACT-like"/>
    <property type="match status" value="1"/>
</dbReference>
<protein>
    <recommendedName>
        <fullName evidence="3">ACT-like domain-containing protein</fullName>
    </recommendedName>
</protein>
<evidence type="ECO:0008006" key="3">
    <source>
        <dbReference type="Google" id="ProtNLM"/>
    </source>
</evidence>
<name>A0A2M8LF93_9BACT</name>
<accession>A0A2M8LF93</accession>
<proteinExistence type="predicted"/>